<reference evidence="2" key="1">
    <citation type="submission" date="2018-05" db="EMBL/GenBank/DDBJ databases">
        <authorList>
            <person name="Lanie J.A."/>
            <person name="Ng W.-L."/>
            <person name="Kazmierczak K.M."/>
            <person name="Andrzejewski T.M."/>
            <person name="Davidsen T.M."/>
            <person name="Wayne K.J."/>
            <person name="Tettelin H."/>
            <person name="Glass J.I."/>
            <person name="Rusch D."/>
            <person name="Podicherti R."/>
            <person name="Tsui H.-C.T."/>
            <person name="Winkler M.E."/>
        </authorList>
    </citation>
    <scope>NUCLEOTIDE SEQUENCE</scope>
</reference>
<dbReference type="AlphaFoldDB" id="A0A383EA89"/>
<feature type="compositionally biased region" description="Basic and acidic residues" evidence="1">
    <location>
        <begin position="40"/>
        <end position="57"/>
    </location>
</feature>
<proteinExistence type="predicted"/>
<feature type="non-terminal residue" evidence="2">
    <location>
        <position position="232"/>
    </location>
</feature>
<feature type="region of interest" description="Disordered" evidence="1">
    <location>
        <begin position="182"/>
        <end position="232"/>
    </location>
</feature>
<dbReference type="EMBL" id="UINC01224072">
    <property type="protein sequence ID" value="SVE53534.1"/>
    <property type="molecule type" value="Genomic_DNA"/>
</dbReference>
<feature type="compositionally biased region" description="Basic residues" evidence="1">
    <location>
        <begin position="96"/>
        <end position="116"/>
    </location>
</feature>
<gene>
    <name evidence="2" type="ORF">METZ01_LOCUS506388</name>
</gene>
<name>A0A383EA89_9ZZZZ</name>
<feature type="compositionally biased region" description="Basic residues" evidence="1">
    <location>
        <begin position="123"/>
        <end position="142"/>
    </location>
</feature>
<accession>A0A383EA89</accession>
<feature type="compositionally biased region" description="Basic residues" evidence="1">
    <location>
        <begin position="58"/>
        <end position="70"/>
    </location>
</feature>
<organism evidence="2">
    <name type="scientific">marine metagenome</name>
    <dbReference type="NCBI Taxonomy" id="408172"/>
    <lineage>
        <taxon>unclassified sequences</taxon>
        <taxon>metagenomes</taxon>
        <taxon>ecological metagenomes</taxon>
    </lineage>
</organism>
<evidence type="ECO:0000256" key="1">
    <source>
        <dbReference type="SAM" id="MobiDB-lite"/>
    </source>
</evidence>
<feature type="region of interest" description="Disordered" evidence="1">
    <location>
        <begin position="1"/>
        <end position="154"/>
    </location>
</feature>
<evidence type="ECO:0000313" key="2">
    <source>
        <dbReference type="EMBL" id="SVE53534.1"/>
    </source>
</evidence>
<feature type="compositionally biased region" description="Basic residues" evidence="1">
    <location>
        <begin position="21"/>
        <end position="39"/>
    </location>
</feature>
<sequence length="232" mass="26503">CSQGDARPTRPQRRPRQEVRRTHHHQRRRLDRPRGRARGCLREHGRPAGEGGRNQDQRHRRRRHHHRHRAGPGTGSRGPAQRGRRCEPDRPQAGHRAGRSCGRRHHRRPGRSRRRLQGPDRQRGRHLGCRHRDRWHHRRCHRQGGQGRCGHGRGVQHVRHGPRLRRGHAVRQGLPVALLRDRLGASGGGPRRCVHPAQPGQDQLGPGHAAGTRKGHAVGSPAADHRRGRRGR</sequence>
<feature type="non-terminal residue" evidence="2">
    <location>
        <position position="1"/>
    </location>
</feature>
<protein>
    <submittedName>
        <fullName evidence="2">Uncharacterized protein</fullName>
    </submittedName>
</protein>